<name>A0A167H869_9GAMM</name>
<dbReference type="KEGG" id="dko:I596_3423"/>
<dbReference type="Proteomes" id="UP000076830">
    <property type="component" value="Chromosome"/>
</dbReference>
<protein>
    <submittedName>
        <fullName evidence="2">Uncharacterized protein</fullName>
    </submittedName>
</protein>
<gene>
    <name evidence="2" type="ORF">I596_3423</name>
</gene>
<reference evidence="2 3" key="1">
    <citation type="submission" date="2016-04" db="EMBL/GenBank/DDBJ databases">
        <title>Complete genome sequence of Dokdonella koreensis DS-123T.</title>
        <authorList>
            <person name="Kim J.F."/>
            <person name="Lee H."/>
            <person name="Kwak M.-J."/>
        </authorList>
    </citation>
    <scope>NUCLEOTIDE SEQUENCE [LARGE SCALE GENOMIC DNA]</scope>
    <source>
        <strain evidence="2 3">DS-123</strain>
    </source>
</reference>
<accession>A0A167H869</accession>
<dbReference type="EMBL" id="CP015249">
    <property type="protein sequence ID" value="ANB19412.1"/>
    <property type="molecule type" value="Genomic_DNA"/>
</dbReference>
<organism evidence="2 3">
    <name type="scientific">Dokdonella koreensis DS-123</name>
    <dbReference type="NCBI Taxonomy" id="1300342"/>
    <lineage>
        <taxon>Bacteria</taxon>
        <taxon>Pseudomonadati</taxon>
        <taxon>Pseudomonadota</taxon>
        <taxon>Gammaproteobacteria</taxon>
        <taxon>Lysobacterales</taxon>
        <taxon>Rhodanobacteraceae</taxon>
        <taxon>Dokdonella</taxon>
    </lineage>
</organism>
<keyword evidence="3" id="KW-1185">Reference proteome</keyword>
<proteinExistence type="predicted"/>
<dbReference type="STRING" id="1300342.I596_3423"/>
<dbReference type="AlphaFoldDB" id="A0A167H869"/>
<sequence>MARHRPPRDAPGGPGTGFCSKTPADAPIRCRSPSSRCARLLRTLAADNVQFLLCSPRANC</sequence>
<evidence type="ECO:0000313" key="2">
    <source>
        <dbReference type="EMBL" id="ANB19412.1"/>
    </source>
</evidence>
<feature type="region of interest" description="Disordered" evidence="1">
    <location>
        <begin position="1"/>
        <end position="22"/>
    </location>
</feature>
<evidence type="ECO:0000256" key="1">
    <source>
        <dbReference type="SAM" id="MobiDB-lite"/>
    </source>
</evidence>
<evidence type="ECO:0000313" key="3">
    <source>
        <dbReference type="Proteomes" id="UP000076830"/>
    </source>
</evidence>